<evidence type="ECO:0000256" key="3">
    <source>
        <dbReference type="ARBA" id="ARBA00022692"/>
    </source>
</evidence>
<comment type="similarity">
    <text evidence="2 6">Belongs to the sodium:solute symporter (SSF) (TC 2.A.21) family.</text>
</comment>
<feature type="transmembrane region" description="Helical" evidence="7">
    <location>
        <begin position="390"/>
        <end position="409"/>
    </location>
</feature>
<evidence type="ECO:0000256" key="5">
    <source>
        <dbReference type="ARBA" id="ARBA00023136"/>
    </source>
</evidence>
<reference evidence="8 9" key="1">
    <citation type="journal article" date="2016" name="Nat. Commun.">
        <title>Thousands of microbial genomes shed light on interconnected biogeochemical processes in an aquifer system.</title>
        <authorList>
            <person name="Anantharaman K."/>
            <person name="Brown C.T."/>
            <person name="Hug L.A."/>
            <person name="Sharon I."/>
            <person name="Castelle C.J."/>
            <person name="Probst A.J."/>
            <person name="Thomas B.C."/>
            <person name="Singh A."/>
            <person name="Wilkins M.J."/>
            <person name="Karaoz U."/>
            <person name="Brodie E.L."/>
            <person name="Williams K.H."/>
            <person name="Hubbard S.S."/>
            <person name="Banfield J.F."/>
        </authorList>
    </citation>
    <scope>NUCLEOTIDE SEQUENCE [LARGE SCALE GENOMIC DNA]</scope>
</reference>
<keyword evidence="3 7" id="KW-0812">Transmembrane</keyword>
<name>A0A1F5YRR9_9BACT</name>
<feature type="transmembrane region" description="Helical" evidence="7">
    <location>
        <begin position="344"/>
        <end position="370"/>
    </location>
</feature>
<evidence type="ECO:0000256" key="2">
    <source>
        <dbReference type="ARBA" id="ARBA00006434"/>
    </source>
</evidence>
<accession>A0A1F5YRR9</accession>
<dbReference type="PANTHER" id="PTHR11819">
    <property type="entry name" value="SOLUTE CARRIER FAMILY 5"/>
    <property type="match status" value="1"/>
</dbReference>
<dbReference type="PROSITE" id="PS50283">
    <property type="entry name" value="NA_SOLUT_SYMP_3"/>
    <property type="match status" value="1"/>
</dbReference>
<keyword evidence="5 7" id="KW-0472">Membrane</keyword>
<proteinExistence type="inferred from homology"/>
<dbReference type="InterPro" id="IPR001734">
    <property type="entry name" value="Na/solute_symporter"/>
</dbReference>
<feature type="transmembrane region" description="Helical" evidence="7">
    <location>
        <begin position="528"/>
        <end position="552"/>
    </location>
</feature>
<feature type="transmembrane region" description="Helical" evidence="7">
    <location>
        <begin position="559"/>
        <end position="576"/>
    </location>
</feature>
<dbReference type="AlphaFoldDB" id="A0A1F5YRR9"/>
<evidence type="ECO:0000256" key="6">
    <source>
        <dbReference type="RuleBase" id="RU362091"/>
    </source>
</evidence>
<dbReference type="PANTHER" id="PTHR11819:SF77">
    <property type="entry name" value="SODIUM_GLUCOSE COTRANSPORT PROTEIN"/>
    <property type="match status" value="1"/>
</dbReference>
<dbReference type="GO" id="GO:0005886">
    <property type="term" value="C:plasma membrane"/>
    <property type="evidence" value="ECO:0007669"/>
    <property type="project" value="TreeGrafter"/>
</dbReference>
<comment type="caution">
    <text evidence="8">The sequence shown here is derived from an EMBL/GenBank/DDBJ whole genome shotgun (WGS) entry which is preliminary data.</text>
</comment>
<feature type="transmembrane region" description="Helical" evidence="7">
    <location>
        <begin position="470"/>
        <end position="489"/>
    </location>
</feature>
<dbReference type="Pfam" id="PF00474">
    <property type="entry name" value="SSF"/>
    <property type="match status" value="1"/>
</dbReference>
<feature type="transmembrane region" description="Helical" evidence="7">
    <location>
        <begin position="127"/>
        <end position="147"/>
    </location>
</feature>
<evidence type="ECO:0000256" key="7">
    <source>
        <dbReference type="SAM" id="Phobius"/>
    </source>
</evidence>
<dbReference type="CDD" id="cd11477">
    <property type="entry name" value="SLC5sbd_u1"/>
    <property type="match status" value="1"/>
</dbReference>
<evidence type="ECO:0000256" key="4">
    <source>
        <dbReference type="ARBA" id="ARBA00022989"/>
    </source>
</evidence>
<keyword evidence="4 7" id="KW-1133">Transmembrane helix</keyword>
<dbReference type="GO" id="GO:0005412">
    <property type="term" value="F:D-glucose:sodium symporter activity"/>
    <property type="evidence" value="ECO:0007669"/>
    <property type="project" value="TreeGrafter"/>
</dbReference>
<feature type="transmembrane region" description="Helical" evidence="7">
    <location>
        <begin position="441"/>
        <end position="458"/>
    </location>
</feature>
<feature type="transmembrane region" description="Helical" evidence="7">
    <location>
        <begin position="159"/>
        <end position="180"/>
    </location>
</feature>
<evidence type="ECO:0000313" key="8">
    <source>
        <dbReference type="EMBL" id="OGG02879.1"/>
    </source>
</evidence>
<protein>
    <submittedName>
        <fullName evidence="8">Sodium:proline symporter</fullName>
    </submittedName>
</protein>
<evidence type="ECO:0000313" key="9">
    <source>
        <dbReference type="Proteomes" id="UP000179129"/>
    </source>
</evidence>
<feature type="transmembrane region" description="Helical" evidence="7">
    <location>
        <begin position="6"/>
        <end position="25"/>
    </location>
</feature>
<dbReference type="STRING" id="1817867.A3F83_07795"/>
<comment type="subcellular location">
    <subcellularLocation>
        <location evidence="1">Membrane</location>
        <topology evidence="1">Multi-pass membrane protein</topology>
    </subcellularLocation>
</comment>
<sequence length="586" mass="65555">MIFNGLDWTIFVGYFAVVLLICFYFARRAGRSVQDFFLSGRNLPWYIAGTSMIATTFAADTPLAVAELVGKNGLAGNWFWWNYILGNALTVFFFSRLWRRSGIITDIEFIELRYSGKPAAFLRGFRSIYLGVFVNCVIMAWVNLAMFKILRITMGWDNLLIVVTLCMAIVTLYSAASGIWGSATADALHFVTAMTGCIILAVVAVGLPEVGGIEGIKAKLAPEYFNFFPAIAKSAGESEVPGLLKFTWPALVAYLGFQWWSTWYPGSEPGGGGYIAQRMMSAKDEKHSLFATLWFTIGHYCVRPWPWILVALSSLILYPDLAVKEKGDGFVMIMRDHLPAGLRGMLIAAFFAAYMSTIATQLNLGTSYLINDFYRRFLVRKGEEKHYVRASRVTTVLMMAVALFITTILETITGAWQFLVECGAGVGLIFILRWFWWRINAWSEILGLIAPFLAYYYVKFHTSIQFPNSLFYIIAFTSVVWFIGTLITGPEPVEHLKAFYRRVHPGGIGWRRIAAECPEVKGDSGYLAMIWCWLASAGLILGVLIGVGKLLLKETGTAVILLGFAALMALVIYRILSKEGWEKVIE</sequence>
<dbReference type="EMBL" id="MFIX01000168">
    <property type="protein sequence ID" value="OGG02879.1"/>
    <property type="molecule type" value="Genomic_DNA"/>
</dbReference>
<gene>
    <name evidence="8" type="ORF">A3F83_07795</name>
</gene>
<evidence type="ECO:0000256" key="1">
    <source>
        <dbReference type="ARBA" id="ARBA00004141"/>
    </source>
</evidence>
<dbReference type="Proteomes" id="UP000179129">
    <property type="component" value="Unassembled WGS sequence"/>
</dbReference>
<dbReference type="InterPro" id="IPR038377">
    <property type="entry name" value="Na/Glc_symporter_sf"/>
</dbReference>
<feature type="transmembrane region" description="Helical" evidence="7">
    <location>
        <begin position="187"/>
        <end position="207"/>
    </location>
</feature>
<organism evidence="8 9">
    <name type="scientific">Candidatus Glassbacteria bacterium RIFCSPLOWO2_12_FULL_58_11</name>
    <dbReference type="NCBI Taxonomy" id="1817867"/>
    <lineage>
        <taxon>Bacteria</taxon>
        <taxon>Candidatus Glassiibacteriota</taxon>
    </lineage>
</organism>
<dbReference type="Gene3D" id="1.20.1730.10">
    <property type="entry name" value="Sodium/glucose cotransporter"/>
    <property type="match status" value="1"/>
</dbReference>
<feature type="transmembrane region" description="Helical" evidence="7">
    <location>
        <begin position="78"/>
        <end position="98"/>
    </location>
</feature>
<feature type="transmembrane region" description="Helical" evidence="7">
    <location>
        <begin position="45"/>
        <end position="66"/>
    </location>
</feature>